<accession>A0A851JY53</accession>
<evidence type="ECO:0000256" key="2">
    <source>
        <dbReference type="SAM" id="MobiDB-lite"/>
    </source>
</evidence>
<dbReference type="EMBL" id="WBMY01015527">
    <property type="protein sequence ID" value="NXB80498.1"/>
    <property type="molecule type" value="Genomic_DNA"/>
</dbReference>
<reference evidence="3" key="1">
    <citation type="submission" date="2019-09" db="EMBL/GenBank/DDBJ databases">
        <title>Bird 10,000 Genomes (B10K) Project - Family phase.</title>
        <authorList>
            <person name="Zhang G."/>
        </authorList>
    </citation>
    <scope>NUCLEOTIDE SEQUENCE</scope>
    <source>
        <strain evidence="3">B10K-DU-001-63</strain>
        <tissue evidence="3">Muscle</tissue>
    </source>
</reference>
<feature type="non-terminal residue" evidence="3">
    <location>
        <position position="1"/>
    </location>
</feature>
<proteinExistence type="predicted"/>
<dbReference type="Proteomes" id="UP000660704">
    <property type="component" value="Unassembled WGS sequence"/>
</dbReference>
<dbReference type="PANTHER" id="PTHR22091:SF1">
    <property type="entry name" value="COILED-COIL DOMAIN-CONTAINING PROTEIN 77"/>
    <property type="match status" value="1"/>
</dbReference>
<feature type="compositionally biased region" description="Polar residues" evidence="2">
    <location>
        <begin position="8"/>
        <end position="23"/>
    </location>
</feature>
<feature type="coiled-coil region" evidence="1">
    <location>
        <begin position="194"/>
        <end position="239"/>
    </location>
</feature>
<dbReference type="GO" id="GO:0005813">
    <property type="term" value="C:centrosome"/>
    <property type="evidence" value="ECO:0007669"/>
    <property type="project" value="TreeGrafter"/>
</dbReference>
<evidence type="ECO:0000256" key="1">
    <source>
        <dbReference type="SAM" id="Coils"/>
    </source>
</evidence>
<protein>
    <submittedName>
        <fullName evidence="3">CCD77 protein</fullName>
    </submittedName>
</protein>
<keyword evidence="4" id="KW-1185">Reference proteome</keyword>
<name>A0A851JY53_9PASS</name>
<organism evidence="3 4">
    <name type="scientific">Donacobius atricapilla</name>
    <dbReference type="NCBI Taxonomy" id="237420"/>
    <lineage>
        <taxon>Eukaryota</taxon>
        <taxon>Metazoa</taxon>
        <taxon>Chordata</taxon>
        <taxon>Craniata</taxon>
        <taxon>Vertebrata</taxon>
        <taxon>Euteleostomi</taxon>
        <taxon>Archelosauria</taxon>
        <taxon>Archosauria</taxon>
        <taxon>Dinosauria</taxon>
        <taxon>Saurischia</taxon>
        <taxon>Theropoda</taxon>
        <taxon>Coelurosauria</taxon>
        <taxon>Aves</taxon>
        <taxon>Neognathae</taxon>
        <taxon>Neoaves</taxon>
        <taxon>Telluraves</taxon>
        <taxon>Australaves</taxon>
        <taxon>Passeriformes</taxon>
        <taxon>Mimidae</taxon>
        <taxon>Donacobius</taxon>
    </lineage>
</organism>
<dbReference type="AlphaFoldDB" id="A0A851JY53"/>
<sequence>LSRLPTPRASSKSAESWAPSQEDFTPLPSVSERLDHLHPSHELLEYYRKRIADFDEEHEELIKRLEKYKQTYDEQHQLQWEVRHLEEEIAELLKALSDMQVLLFQEKEQVLRLYSENDRLKLRELEDRKKIQQLLAILGTNKGEVTYFHKEPPHKAIGTEKSTSKPTAKGEKPESSERYQKNDETLLLQVKALQAQLEEQTRLTKEQVEALLEDRRIQMEEAEVRHRRDQDKIKAITEKLHKTQNLLYESTRDFLQLKFEARANEKAWMAEKDSLLRKLSKDLDHLVFSTESGKIKHRELKKTLQANDGASKHHSREIKLLQDKLMQEKHLSHMYREQCVSLEGEVARVCEERDAGKELFKERSEKMGKRLKLMTQRCEALEKRRSMEVEGFKNDIKRLQQQVKDVENHIYKVTLNLGADQDLAILREVHQGNKLTRKIQGELKDLKAKIYSLEDELRHC</sequence>
<feature type="region of interest" description="Disordered" evidence="2">
    <location>
        <begin position="1"/>
        <end position="32"/>
    </location>
</feature>
<dbReference type="InterPro" id="IPR037696">
    <property type="entry name" value="CCDC77"/>
</dbReference>
<feature type="region of interest" description="Disordered" evidence="2">
    <location>
        <begin position="152"/>
        <end position="181"/>
    </location>
</feature>
<gene>
    <name evidence="3" type="primary">Ccdc77</name>
    <name evidence="3" type="ORF">DONATR_R09916</name>
</gene>
<comment type="caution">
    <text evidence="3">The sequence shown here is derived from an EMBL/GenBank/DDBJ whole genome shotgun (WGS) entry which is preliminary data.</text>
</comment>
<feature type="coiled-coil region" evidence="1">
    <location>
        <begin position="364"/>
        <end position="456"/>
    </location>
</feature>
<evidence type="ECO:0000313" key="3">
    <source>
        <dbReference type="EMBL" id="NXB80498.1"/>
    </source>
</evidence>
<evidence type="ECO:0000313" key="4">
    <source>
        <dbReference type="Proteomes" id="UP000660704"/>
    </source>
</evidence>
<feature type="non-terminal residue" evidence="3">
    <location>
        <position position="460"/>
    </location>
</feature>
<feature type="coiled-coil region" evidence="1">
    <location>
        <begin position="44"/>
        <end position="102"/>
    </location>
</feature>
<feature type="compositionally biased region" description="Basic and acidic residues" evidence="2">
    <location>
        <begin position="168"/>
        <end position="181"/>
    </location>
</feature>
<keyword evidence="1" id="KW-0175">Coiled coil</keyword>
<dbReference type="PANTHER" id="PTHR22091">
    <property type="entry name" value="COILED-COIL DOMAIN-CONTAINING PROTEIN 77"/>
    <property type="match status" value="1"/>
</dbReference>